<accession>A0A381W8H8</accession>
<dbReference type="PANTHER" id="PTHR37833:SF1">
    <property type="entry name" value="SIGNAL PEPTIDE PROTEIN"/>
    <property type="match status" value="1"/>
</dbReference>
<dbReference type="InterPro" id="IPR013783">
    <property type="entry name" value="Ig-like_fold"/>
</dbReference>
<proteinExistence type="predicted"/>
<evidence type="ECO:0000313" key="1">
    <source>
        <dbReference type="EMBL" id="SVA48782.1"/>
    </source>
</evidence>
<name>A0A381W8H8_9ZZZZ</name>
<dbReference type="Gene3D" id="2.60.40.10">
    <property type="entry name" value="Immunoglobulins"/>
    <property type="match status" value="1"/>
</dbReference>
<dbReference type="AlphaFoldDB" id="A0A381W8H8"/>
<gene>
    <name evidence="1" type="ORF">METZ01_LOCUS101636</name>
</gene>
<dbReference type="InterPro" id="IPR011467">
    <property type="entry name" value="DUF1573"/>
</dbReference>
<dbReference type="PANTHER" id="PTHR37833">
    <property type="entry name" value="LIPOPROTEIN-RELATED"/>
    <property type="match status" value="1"/>
</dbReference>
<protein>
    <recommendedName>
        <fullName evidence="2">DUF1573 domain-containing protein</fullName>
    </recommendedName>
</protein>
<dbReference type="Pfam" id="PF07610">
    <property type="entry name" value="DUF1573"/>
    <property type="match status" value="1"/>
</dbReference>
<organism evidence="1">
    <name type="scientific">marine metagenome</name>
    <dbReference type="NCBI Taxonomy" id="408172"/>
    <lineage>
        <taxon>unclassified sequences</taxon>
        <taxon>metagenomes</taxon>
        <taxon>ecological metagenomes</taxon>
    </lineage>
</organism>
<dbReference type="EMBL" id="UINC01011015">
    <property type="protein sequence ID" value="SVA48782.1"/>
    <property type="molecule type" value="Genomic_DNA"/>
</dbReference>
<evidence type="ECO:0008006" key="2">
    <source>
        <dbReference type="Google" id="ProtNLM"/>
    </source>
</evidence>
<sequence length="362" mass="40688">MDTFDRRPVYALRWTTGITVNNTQNKSSVLTTVLFLFAFQIILSAEKNDRPALHVEKETVDFGKVIVGTELFVRFHIQNRGKGRLLLYDVAASCATCTSILSSPDKLEADEKGVIEARVLTAELQGDVDRTLSIYSNAPGESRKILHITGHVWSPLELKPHYIYFPVAKTIDSKKEYRVEITNTTDEEILLSKALSDNKKFQAKLIAEKNKKKHTLVVSTVPPLEYGNNKGLITFNTSYGGLPTIQISAIANVSPPLAFSPSGLYLKAGVLKKPIRRYFKLTMDSKEPVEILGHSLNIAGPTVEVTERKLGKYIRYAIFFPEGFRVERDLKASLTVRTTHKQYSRLNLPIQAYSNVSQRKKD</sequence>
<reference evidence="1" key="1">
    <citation type="submission" date="2018-05" db="EMBL/GenBank/DDBJ databases">
        <authorList>
            <person name="Lanie J.A."/>
            <person name="Ng W.-L."/>
            <person name="Kazmierczak K.M."/>
            <person name="Andrzejewski T.M."/>
            <person name="Davidsen T.M."/>
            <person name="Wayne K.J."/>
            <person name="Tettelin H."/>
            <person name="Glass J.I."/>
            <person name="Rusch D."/>
            <person name="Podicherti R."/>
            <person name="Tsui H.-C.T."/>
            <person name="Winkler M.E."/>
        </authorList>
    </citation>
    <scope>NUCLEOTIDE SEQUENCE</scope>
</reference>